<feature type="compositionally biased region" description="Low complexity" evidence="2">
    <location>
        <begin position="235"/>
        <end position="248"/>
    </location>
</feature>
<keyword evidence="5" id="KW-1185">Reference proteome</keyword>
<dbReference type="GO" id="GO:0000977">
    <property type="term" value="F:RNA polymerase II transcription regulatory region sequence-specific DNA binding"/>
    <property type="evidence" value="ECO:0007669"/>
    <property type="project" value="TreeGrafter"/>
</dbReference>
<gene>
    <name evidence="4" type="ORF">T265_07555</name>
</gene>
<dbReference type="GO" id="GO:0046983">
    <property type="term" value="F:protein dimerization activity"/>
    <property type="evidence" value="ECO:0007669"/>
    <property type="project" value="InterPro"/>
</dbReference>
<sequence length="341" mass="38062">MFAPTGRSVEPVVKTNCTLAYIDNGQDQENELICMKPPRTKPRKPLTQMDCNQTPVTVTSSLSLKQEKKTDRKDICSTRKRTGLAPESSPRTGYVSRRNERERNRVKLLNMGFERLRAVVPSRSGEQLSKISTLRKAIWYIEHLDRVLHGQDKVYLDESTVNISSSGLSKKKLYETDSSTDSSRTSRTIQLGVQGVATGLASWSGPESIAKPNTGVGVRPVKQKPLSPIFPPHWGNNNGSSETTSSSTPRTLDRLTKLPQFQLPCTNHDRSQQESGYASLSTSSRFLTPVTTSTVSPRKHLLASLESFSSLFPYYTDILNQPSSEVLNLTQPQTHWSHRKT</sequence>
<dbReference type="RefSeq" id="XP_009171369.1">
    <property type="nucleotide sequence ID" value="XM_009173105.1"/>
</dbReference>
<dbReference type="CDD" id="cd11418">
    <property type="entry name" value="bHLH_TS_ASCL"/>
    <property type="match status" value="1"/>
</dbReference>
<dbReference type="PANTHER" id="PTHR23349:SF108">
    <property type="entry name" value="BHLH DOMAIN-CONTAINING PROTEIN"/>
    <property type="match status" value="1"/>
</dbReference>
<dbReference type="SUPFAM" id="SSF47459">
    <property type="entry name" value="HLH, helix-loop-helix DNA-binding domain"/>
    <property type="match status" value="1"/>
</dbReference>
<name>A0A074ZC43_OPIVI</name>
<evidence type="ECO:0000256" key="2">
    <source>
        <dbReference type="SAM" id="MobiDB-lite"/>
    </source>
</evidence>
<dbReference type="CTD" id="20321734"/>
<evidence type="ECO:0000313" key="4">
    <source>
        <dbReference type="EMBL" id="KER24881.1"/>
    </source>
</evidence>
<protein>
    <recommendedName>
        <fullName evidence="3">BHLH domain-containing protein</fullName>
    </recommendedName>
</protein>
<evidence type="ECO:0000256" key="1">
    <source>
        <dbReference type="ARBA" id="ARBA00023125"/>
    </source>
</evidence>
<dbReference type="InterPro" id="IPR011598">
    <property type="entry name" value="bHLH_dom"/>
</dbReference>
<feature type="domain" description="BHLH" evidence="3">
    <location>
        <begin position="93"/>
        <end position="144"/>
    </location>
</feature>
<dbReference type="PROSITE" id="PS50888">
    <property type="entry name" value="BHLH"/>
    <property type="match status" value="1"/>
</dbReference>
<dbReference type="SMART" id="SM00353">
    <property type="entry name" value="HLH"/>
    <property type="match status" value="1"/>
</dbReference>
<feature type="region of interest" description="Disordered" evidence="2">
    <location>
        <begin position="67"/>
        <end position="98"/>
    </location>
</feature>
<dbReference type="OrthoDB" id="5976910at2759"/>
<keyword evidence="1" id="KW-0238">DNA-binding</keyword>
<dbReference type="GO" id="GO:0000981">
    <property type="term" value="F:DNA-binding transcription factor activity, RNA polymerase II-specific"/>
    <property type="evidence" value="ECO:0007669"/>
    <property type="project" value="TreeGrafter"/>
</dbReference>
<dbReference type="Proteomes" id="UP000054324">
    <property type="component" value="Unassembled WGS sequence"/>
</dbReference>
<reference evidence="4 5" key="1">
    <citation type="submission" date="2013-11" db="EMBL/GenBank/DDBJ databases">
        <title>Opisthorchis viverrini - life in the bile duct.</title>
        <authorList>
            <person name="Young N.D."/>
            <person name="Nagarajan N."/>
            <person name="Lin S.J."/>
            <person name="Korhonen P.K."/>
            <person name="Jex A.R."/>
            <person name="Hall R.S."/>
            <person name="Safavi-Hemami H."/>
            <person name="Kaewkong W."/>
            <person name="Bertrand D."/>
            <person name="Gao S."/>
            <person name="Seet Q."/>
            <person name="Wongkham S."/>
            <person name="Teh B.T."/>
            <person name="Wongkham C."/>
            <person name="Intapan P.M."/>
            <person name="Maleewong W."/>
            <person name="Yang X."/>
            <person name="Hu M."/>
            <person name="Wang Z."/>
            <person name="Hofmann A."/>
            <person name="Sternberg P.W."/>
            <person name="Tan P."/>
            <person name="Wang J."/>
            <person name="Gasser R.B."/>
        </authorList>
    </citation>
    <scope>NUCLEOTIDE SEQUENCE [LARGE SCALE GENOMIC DNA]</scope>
</reference>
<dbReference type="InterPro" id="IPR050283">
    <property type="entry name" value="E-box_TF_Regulators"/>
</dbReference>
<dbReference type="Gene3D" id="4.10.280.10">
    <property type="entry name" value="Helix-loop-helix DNA-binding domain"/>
    <property type="match status" value="1"/>
</dbReference>
<dbReference type="PANTHER" id="PTHR23349">
    <property type="entry name" value="BASIC HELIX-LOOP-HELIX TRANSCRIPTION FACTOR, TWIST"/>
    <property type="match status" value="1"/>
</dbReference>
<accession>A0A074ZC43</accession>
<dbReference type="KEGG" id="ovi:T265_07555"/>
<dbReference type="GeneID" id="20321734"/>
<dbReference type="GO" id="GO:0032502">
    <property type="term" value="P:developmental process"/>
    <property type="evidence" value="ECO:0007669"/>
    <property type="project" value="TreeGrafter"/>
</dbReference>
<dbReference type="AlphaFoldDB" id="A0A074ZC43"/>
<dbReference type="STRING" id="6198.A0A074ZC43"/>
<feature type="compositionally biased region" description="Basic and acidic residues" evidence="2">
    <location>
        <begin position="67"/>
        <end position="77"/>
    </location>
</feature>
<evidence type="ECO:0000313" key="5">
    <source>
        <dbReference type="Proteomes" id="UP000054324"/>
    </source>
</evidence>
<dbReference type="EMBL" id="KL596794">
    <property type="protein sequence ID" value="KER24881.1"/>
    <property type="molecule type" value="Genomic_DNA"/>
</dbReference>
<dbReference type="InterPro" id="IPR036638">
    <property type="entry name" value="HLH_DNA-bd_sf"/>
</dbReference>
<dbReference type="Pfam" id="PF00010">
    <property type="entry name" value="HLH"/>
    <property type="match status" value="1"/>
</dbReference>
<evidence type="ECO:0000259" key="3">
    <source>
        <dbReference type="PROSITE" id="PS50888"/>
    </source>
</evidence>
<proteinExistence type="predicted"/>
<feature type="region of interest" description="Disordered" evidence="2">
    <location>
        <begin position="228"/>
        <end position="250"/>
    </location>
</feature>
<organism evidence="4 5">
    <name type="scientific">Opisthorchis viverrini</name>
    <name type="common">Southeast Asian liver fluke</name>
    <dbReference type="NCBI Taxonomy" id="6198"/>
    <lineage>
        <taxon>Eukaryota</taxon>
        <taxon>Metazoa</taxon>
        <taxon>Spiralia</taxon>
        <taxon>Lophotrochozoa</taxon>
        <taxon>Platyhelminthes</taxon>
        <taxon>Trematoda</taxon>
        <taxon>Digenea</taxon>
        <taxon>Opisthorchiida</taxon>
        <taxon>Opisthorchiata</taxon>
        <taxon>Opisthorchiidae</taxon>
        <taxon>Opisthorchis</taxon>
    </lineage>
</organism>